<evidence type="ECO:0000313" key="5">
    <source>
        <dbReference type="Proteomes" id="UP000663829"/>
    </source>
</evidence>
<organism evidence="2 5">
    <name type="scientific">Didymodactylos carnosus</name>
    <dbReference type="NCBI Taxonomy" id="1234261"/>
    <lineage>
        <taxon>Eukaryota</taxon>
        <taxon>Metazoa</taxon>
        <taxon>Spiralia</taxon>
        <taxon>Gnathifera</taxon>
        <taxon>Rotifera</taxon>
        <taxon>Eurotatoria</taxon>
        <taxon>Bdelloidea</taxon>
        <taxon>Philodinida</taxon>
        <taxon>Philodinidae</taxon>
        <taxon>Didymodactylos</taxon>
    </lineage>
</organism>
<dbReference type="AlphaFoldDB" id="A0A815R9D5"/>
<accession>A0A815R9D5</accession>
<keyword evidence="5" id="KW-1185">Reference proteome</keyword>
<evidence type="ECO:0000313" key="4">
    <source>
        <dbReference type="EMBL" id="CAF4340637.1"/>
    </source>
</evidence>
<evidence type="ECO:0000313" key="1">
    <source>
        <dbReference type="EMBL" id="CAF1194000.1"/>
    </source>
</evidence>
<proteinExistence type="predicted"/>
<dbReference type="EMBL" id="CAJOBC010086163">
    <property type="protein sequence ID" value="CAF4340637.1"/>
    <property type="molecule type" value="Genomic_DNA"/>
</dbReference>
<sequence length="251" mass="29041">MNMLIKFQSVDPDAYLRKNPSDILALLLNESDLSNLDINLFLEESYVQDDKPNKQDFLNEIDVTPDAIILQSSLNIKACADIPALRRIIEKEKLVGEPYNSLYSPKIINLLYRWFAYIPFWSCIMTNFFERYAKDGKNVSTSDWEFGHGRVSNATVEKCFRTVKSSVLEYKINLRPADFLMRTYSHTLSRMKGDKFGVAQSSRGRKKALSKADDLNAKETWWRRVQSKTKNGRRAYYFSNKVSQTNACKLS</sequence>
<dbReference type="Proteomes" id="UP000681722">
    <property type="component" value="Unassembled WGS sequence"/>
</dbReference>
<dbReference type="Proteomes" id="UP000677228">
    <property type="component" value="Unassembled WGS sequence"/>
</dbReference>
<evidence type="ECO:0000313" key="2">
    <source>
        <dbReference type="EMBL" id="CAF1473806.1"/>
    </source>
</evidence>
<dbReference type="EMBL" id="CAJNOQ010020693">
    <property type="protein sequence ID" value="CAF1473806.1"/>
    <property type="molecule type" value="Genomic_DNA"/>
</dbReference>
<dbReference type="EMBL" id="CAJOBA010035420">
    <property type="protein sequence ID" value="CAF4004265.1"/>
    <property type="molecule type" value="Genomic_DNA"/>
</dbReference>
<dbReference type="Proteomes" id="UP000663829">
    <property type="component" value="Unassembled WGS sequence"/>
</dbReference>
<comment type="caution">
    <text evidence="2">The sequence shown here is derived from an EMBL/GenBank/DDBJ whole genome shotgun (WGS) entry which is preliminary data.</text>
</comment>
<reference evidence="2" key="1">
    <citation type="submission" date="2021-02" db="EMBL/GenBank/DDBJ databases">
        <authorList>
            <person name="Nowell W R."/>
        </authorList>
    </citation>
    <scope>NUCLEOTIDE SEQUENCE</scope>
</reference>
<name>A0A815R9D5_9BILA</name>
<dbReference type="EMBL" id="CAJNOK010013892">
    <property type="protein sequence ID" value="CAF1194000.1"/>
    <property type="molecule type" value="Genomic_DNA"/>
</dbReference>
<dbReference type="OrthoDB" id="10067722at2759"/>
<dbReference type="Proteomes" id="UP000682733">
    <property type="component" value="Unassembled WGS sequence"/>
</dbReference>
<gene>
    <name evidence="2" type="ORF">GPM918_LOCUS35560</name>
    <name evidence="1" type="ORF">OVA965_LOCUS23650</name>
    <name evidence="4" type="ORF">SRO942_LOCUS36280</name>
    <name evidence="3" type="ORF">TMI583_LOCUS24370</name>
</gene>
<protein>
    <submittedName>
        <fullName evidence="2">Uncharacterized protein</fullName>
    </submittedName>
</protein>
<evidence type="ECO:0000313" key="3">
    <source>
        <dbReference type="EMBL" id="CAF4004265.1"/>
    </source>
</evidence>